<dbReference type="Gene3D" id="2.60.40.10">
    <property type="entry name" value="Immunoglobulins"/>
    <property type="match status" value="2"/>
</dbReference>
<dbReference type="InterPro" id="IPR024361">
    <property type="entry name" value="BACON"/>
</dbReference>
<dbReference type="AlphaFoldDB" id="A0A1V1NYX7"/>
<evidence type="ECO:0000259" key="1">
    <source>
        <dbReference type="Pfam" id="PF00112"/>
    </source>
</evidence>
<reference evidence="4" key="1">
    <citation type="submission" date="2012-11" db="EMBL/GenBank/DDBJ databases">
        <authorList>
            <person name="Lucero-Rivera Y.E."/>
            <person name="Tovar-Ramirez D."/>
        </authorList>
    </citation>
    <scope>NUCLEOTIDE SEQUENCE [LARGE SCALE GENOMIC DNA]</scope>
    <source>
        <strain evidence="4">Araruama</strain>
    </source>
</reference>
<accession>A0A1V1NYX7</accession>
<evidence type="ECO:0000313" key="3">
    <source>
        <dbReference type="EMBL" id="ETR67761.1"/>
    </source>
</evidence>
<evidence type="ECO:0000313" key="4">
    <source>
        <dbReference type="Proteomes" id="UP000189670"/>
    </source>
</evidence>
<dbReference type="InterPro" id="IPR013783">
    <property type="entry name" value="Ig-like_fold"/>
</dbReference>
<sequence>MGYDDDNQCFKAKNSWGKSWGEDGYFRIAYNDTQDIKFGCYACLASGVYIENQGEMITLQNTGTGNLSIHNITSDKPWLGFEPQTMDTILPGHQKQLSVFVKDWSMISEARDMAVLTVHSNDSANSVMKITIEALIEAQSLRPILSVSPPFQNGVWIENDIIHIQIQDTGGHVEFQVSNSGTSDMSWTVENKTSWIQIEQGESGVNTGIIQISCETNSKLVERIGDVVISASGALNSPQIVQIHQTFSENPDLNGNLELDIMDIVQMLKILAGMSEHSDIRIQMKDVIRVLNLVGNGVAH</sequence>
<dbReference type="CDD" id="cd14948">
    <property type="entry name" value="BACON"/>
    <property type="match status" value="1"/>
</dbReference>
<dbReference type="GO" id="GO:0008234">
    <property type="term" value="F:cysteine-type peptidase activity"/>
    <property type="evidence" value="ECO:0007669"/>
    <property type="project" value="InterPro"/>
</dbReference>
<feature type="domain" description="Peptidase C1A papain C-terminal" evidence="1">
    <location>
        <begin position="2"/>
        <end position="33"/>
    </location>
</feature>
<name>A0A1V1NYX7_9BACT</name>
<dbReference type="Pfam" id="PF19190">
    <property type="entry name" value="BACON_2"/>
    <property type="match status" value="1"/>
</dbReference>
<comment type="caution">
    <text evidence="3">The sequence shown here is derived from an EMBL/GenBank/DDBJ whole genome shotgun (WGS) entry which is preliminary data.</text>
</comment>
<dbReference type="Gene3D" id="3.90.70.10">
    <property type="entry name" value="Cysteine proteinases"/>
    <property type="match status" value="1"/>
</dbReference>
<dbReference type="EMBL" id="ATBP01001227">
    <property type="protein sequence ID" value="ETR67761.1"/>
    <property type="molecule type" value="Genomic_DNA"/>
</dbReference>
<dbReference type="SUPFAM" id="SSF54001">
    <property type="entry name" value="Cysteine proteinases"/>
    <property type="match status" value="1"/>
</dbReference>
<evidence type="ECO:0000259" key="2">
    <source>
        <dbReference type="Pfam" id="PF19190"/>
    </source>
</evidence>
<organism evidence="3 4">
    <name type="scientific">Candidatus Magnetoglobus multicellularis str. Araruama</name>
    <dbReference type="NCBI Taxonomy" id="890399"/>
    <lineage>
        <taxon>Bacteria</taxon>
        <taxon>Pseudomonadati</taxon>
        <taxon>Thermodesulfobacteriota</taxon>
        <taxon>Desulfobacteria</taxon>
        <taxon>Desulfobacterales</taxon>
        <taxon>Desulfobacteraceae</taxon>
        <taxon>Candidatus Magnetoglobus</taxon>
    </lineage>
</organism>
<proteinExistence type="predicted"/>
<gene>
    <name evidence="3" type="ORF">OMM_11248</name>
</gene>
<dbReference type="Pfam" id="PF00112">
    <property type="entry name" value="Peptidase_C1"/>
    <property type="match status" value="1"/>
</dbReference>
<evidence type="ECO:0008006" key="5">
    <source>
        <dbReference type="Google" id="ProtNLM"/>
    </source>
</evidence>
<dbReference type="GO" id="GO:0006508">
    <property type="term" value="P:proteolysis"/>
    <property type="evidence" value="ECO:0007669"/>
    <property type="project" value="InterPro"/>
</dbReference>
<protein>
    <recommendedName>
        <fullName evidence="5">Peptidase C1A papain C-terminal domain-containing protein</fullName>
    </recommendedName>
</protein>
<dbReference type="Proteomes" id="UP000189670">
    <property type="component" value="Unassembled WGS sequence"/>
</dbReference>
<feature type="domain" description="BACON" evidence="2">
    <location>
        <begin position="166"/>
        <end position="235"/>
    </location>
</feature>
<dbReference type="InterPro" id="IPR038765">
    <property type="entry name" value="Papain-like_cys_pep_sf"/>
</dbReference>
<dbReference type="InterPro" id="IPR000668">
    <property type="entry name" value="Peptidase_C1A_C"/>
</dbReference>